<proteinExistence type="predicted"/>
<evidence type="ECO:0000313" key="2">
    <source>
        <dbReference type="EMBL" id="GAA4369695.1"/>
    </source>
</evidence>
<evidence type="ECO:0008006" key="4">
    <source>
        <dbReference type="Google" id="ProtNLM"/>
    </source>
</evidence>
<dbReference type="EMBL" id="BAABGZ010000081">
    <property type="protein sequence ID" value="GAA4369695.1"/>
    <property type="molecule type" value="Genomic_DNA"/>
</dbReference>
<name>A0ABP8IS01_9BACT</name>
<dbReference type="RefSeq" id="WP_345238277.1">
    <property type="nucleotide sequence ID" value="NZ_BAABGZ010000081.1"/>
</dbReference>
<dbReference type="Proteomes" id="UP001501153">
    <property type="component" value="Unassembled WGS sequence"/>
</dbReference>
<keyword evidence="3" id="KW-1185">Reference proteome</keyword>
<evidence type="ECO:0000256" key="1">
    <source>
        <dbReference type="SAM" id="SignalP"/>
    </source>
</evidence>
<reference evidence="3" key="1">
    <citation type="journal article" date="2019" name="Int. J. Syst. Evol. Microbiol.">
        <title>The Global Catalogue of Microorganisms (GCM) 10K type strain sequencing project: providing services to taxonomists for standard genome sequencing and annotation.</title>
        <authorList>
            <consortium name="The Broad Institute Genomics Platform"/>
            <consortium name="The Broad Institute Genome Sequencing Center for Infectious Disease"/>
            <person name="Wu L."/>
            <person name="Ma J."/>
        </authorList>
    </citation>
    <scope>NUCLEOTIDE SEQUENCE [LARGE SCALE GENOMIC DNA]</scope>
    <source>
        <strain evidence="3">JCM 17923</strain>
    </source>
</reference>
<feature type="signal peptide" evidence="1">
    <location>
        <begin position="1"/>
        <end position="22"/>
    </location>
</feature>
<keyword evidence="1" id="KW-0732">Signal</keyword>
<sequence length="383" mass="40935">MRRNLYLSFVLLAVAPLVAVQAQTSPSIVRADLPAVNDTLRLSQAAAVLPATAPPLTRRGANQTWNYSSLVAVSQRVERYLGPATVTGQLIQLTFNSLFSGANRANLASPTNLPLPAGTALPISDVHEFYNAATADYRSVGFSANLSGTGVPVTYQQGKQDIIYKLPISYSSLPDSCNSYFEVSVPMTGFLSQRRKRVNKVDAWGTLTTPFGTFQTVRLVTRLEDHDSIAIGGMAGQGITLPVRREYKWLARTSAALPSKVPVLTITTTMVGGQETITNVEYRDTYRRPMTLGTHDAAMDAALAAYPNPSAVGSPLTLTVPAGSAALQVSATDLAGRQLFRRQLTGVSGSIELGAELFGSFRGVALLTVTTARGTATRRVARL</sequence>
<comment type="caution">
    <text evidence="2">The sequence shown here is derived from an EMBL/GenBank/DDBJ whole genome shotgun (WGS) entry which is preliminary data.</text>
</comment>
<organism evidence="2 3">
    <name type="scientific">Hymenobacter saemangeumensis</name>
    <dbReference type="NCBI Taxonomy" id="1084522"/>
    <lineage>
        <taxon>Bacteria</taxon>
        <taxon>Pseudomonadati</taxon>
        <taxon>Bacteroidota</taxon>
        <taxon>Cytophagia</taxon>
        <taxon>Cytophagales</taxon>
        <taxon>Hymenobacteraceae</taxon>
        <taxon>Hymenobacter</taxon>
    </lineage>
</organism>
<accession>A0ABP8IS01</accession>
<protein>
    <recommendedName>
        <fullName evidence="4">T9SS type A sorting domain-containing protein</fullName>
    </recommendedName>
</protein>
<gene>
    <name evidence="2" type="ORF">GCM10023185_43580</name>
</gene>
<evidence type="ECO:0000313" key="3">
    <source>
        <dbReference type="Proteomes" id="UP001501153"/>
    </source>
</evidence>
<feature type="chain" id="PRO_5045636949" description="T9SS type A sorting domain-containing protein" evidence="1">
    <location>
        <begin position="23"/>
        <end position="383"/>
    </location>
</feature>